<keyword evidence="2" id="KW-1185">Reference proteome</keyword>
<protein>
    <submittedName>
        <fullName evidence="1">Uncharacterized protein</fullName>
    </submittedName>
</protein>
<geneLocation type="plasmid" evidence="1 2">
    <name>unnamed2</name>
</geneLocation>
<proteinExistence type="predicted"/>
<dbReference type="AlphaFoldDB" id="A0AAU7P0X7"/>
<dbReference type="KEGG" id="mech:Q9L42_021075"/>
<gene>
    <name evidence="1" type="ORF">Q9L42_021075</name>
</gene>
<evidence type="ECO:0000313" key="2">
    <source>
        <dbReference type="Proteomes" id="UP001225378"/>
    </source>
</evidence>
<evidence type="ECO:0000313" key="1">
    <source>
        <dbReference type="EMBL" id="XBS22802.1"/>
    </source>
</evidence>
<keyword evidence="1" id="KW-0614">Plasmid</keyword>
<dbReference type="RefSeq" id="WP_305910397.1">
    <property type="nucleotide sequence ID" value="NZ_CP157744.1"/>
</dbReference>
<reference evidence="1 2" key="1">
    <citation type="journal article" date="2024" name="Microbiology">
        <title>Methylomarinum rosea sp. nov., a novel halophilic methanotrophic bacterium from the hypersaline Lake Elton.</title>
        <authorList>
            <person name="Suleimanov R.Z."/>
            <person name="Oshkin I.Y."/>
            <person name="Danilova O.V."/>
            <person name="Suzina N.E."/>
            <person name="Dedysh S.N."/>
        </authorList>
    </citation>
    <scope>NUCLEOTIDE SEQUENCE [LARGE SCALE GENOMIC DNA]</scope>
    <source>
        <strain evidence="1 2">Ch1-1</strain>
        <plasmid evidence="2">unnamed2</plasmid>
    </source>
</reference>
<accession>A0AAU7P0X7</accession>
<name>A0AAU7P0X7_9GAMM</name>
<dbReference type="EMBL" id="CP157744">
    <property type="protein sequence ID" value="XBS22802.1"/>
    <property type="molecule type" value="Genomic_DNA"/>
</dbReference>
<dbReference type="Proteomes" id="UP001225378">
    <property type="component" value="Plasmid unnamed2"/>
</dbReference>
<organism evidence="1 2">
    <name type="scientific">Methylomarinum roseum</name>
    <dbReference type="NCBI Taxonomy" id="3067653"/>
    <lineage>
        <taxon>Bacteria</taxon>
        <taxon>Pseudomonadati</taxon>
        <taxon>Pseudomonadota</taxon>
        <taxon>Gammaproteobacteria</taxon>
        <taxon>Methylococcales</taxon>
        <taxon>Methylococcaceae</taxon>
        <taxon>Methylomarinum</taxon>
    </lineage>
</organism>
<sequence length="167" mass="18349">MQFMSGINLLSELTNKSLSSFSVPLKLVGNEITSDEAADPMGFLPIIYSAMLRHIESSDTLLPNIDEHPPFDNPVLGMINGFSVKPASEDESLMDVVLVQDAPDSDINIALISLAIHDVVDLLYKQCLQNGLDHLELSKLADKTVSPLLYQLLEESHEDLSMDPSIQ</sequence>